<feature type="transmembrane region" description="Helical" evidence="6">
    <location>
        <begin position="91"/>
        <end position="113"/>
    </location>
</feature>
<evidence type="ECO:0000313" key="7">
    <source>
        <dbReference type="EMBL" id="ETR66783.1"/>
    </source>
</evidence>
<dbReference type="Proteomes" id="UP000189670">
    <property type="component" value="Unassembled WGS sequence"/>
</dbReference>
<accession>A0A1V1NW48</accession>
<evidence type="ECO:0000313" key="8">
    <source>
        <dbReference type="Proteomes" id="UP000189670"/>
    </source>
</evidence>
<feature type="transmembrane region" description="Helical" evidence="6">
    <location>
        <begin position="125"/>
        <end position="147"/>
    </location>
</feature>
<comment type="caution">
    <text evidence="7">The sequence shown here is derived from an EMBL/GenBank/DDBJ whole genome shotgun (WGS) entry which is preliminary data.</text>
</comment>
<feature type="transmembrane region" description="Helical" evidence="6">
    <location>
        <begin position="184"/>
        <end position="202"/>
    </location>
</feature>
<evidence type="ECO:0000256" key="4">
    <source>
        <dbReference type="ARBA" id="ARBA00022989"/>
    </source>
</evidence>
<reference evidence="8" key="1">
    <citation type="submission" date="2012-11" db="EMBL/GenBank/DDBJ databases">
        <authorList>
            <person name="Lucero-Rivera Y.E."/>
            <person name="Tovar-Ramirez D."/>
        </authorList>
    </citation>
    <scope>NUCLEOTIDE SEQUENCE [LARGE SCALE GENOMIC DNA]</scope>
    <source>
        <strain evidence="8">Araruama</strain>
    </source>
</reference>
<dbReference type="AlphaFoldDB" id="A0A1V1NW48"/>
<keyword evidence="2" id="KW-1003">Cell membrane</keyword>
<dbReference type="GO" id="GO:0005886">
    <property type="term" value="C:plasma membrane"/>
    <property type="evidence" value="ECO:0007669"/>
    <property type="project" value="UniProtKB-SubCell"/>
</dbReference>
<evidence type="ECO:0000256" key="3">
    <source>
        <dbReference type="ARBA" id="ARBA00022692"/>
    </source>
</evidence>
<evidence type="ECO:0000256" key="5">
    <source>
        <dbReference type="ARBA" id="ARBA00023136"/>
    </source>
</evidence>
<protein>
    <recommendedName>
        <fullName evidence="9">Polysaccharide biosynthesis protein C-terminal domain-containing protein</fullName>
    </recommendedName>
</protein>
<dbReference type="PANTHER" id="PTHR30250">
    <property type="entry name" value="PST FAMILY PREDICTED COLANIC ACID TRANSPORTER"/>
    <property type="match status" value="1"/>
</dbReference>
<name>A0A1V1NW48_9BACT</name>
<dbReference type="PANTHER" id="PTHR30250:SF11">
    <property type="entry name" value="O-ANTIGEN TRANSPORTER-RELATED"/>
    <property type="match status" value="1"/>
</dbReference>
<gene>
    <name evidence="7" type="ORF">OMM_05485</name>
</gene>
<comment type="subcellular location">
    <subcellularLocation>
        <location evidence="1">Cell membrane</location>
        <topology evidence="1">Multi-pass membrane protein</topology>
    </subcellularLocation>
</comment>
<feature type="transmembrane region" description="Helical" evidence="6">
    <location>
        <begin position="159"/>
        <end position="178"/>
    </location>
</feature>
<evidence type="ECO:0000256" key="2">
    <source>
        <dbReference type="ARBA" id="ARBA00022475"/>
    </source>
</evidence>
<keyword evidence="5 6" id="KW-0472">Membrane</keyword>
<dbReference type="EMBL" id="ATBP01001750">
    <property type="protein sequence ID" value="ETR66783.1"/>
    <property type="molecule type" value="Genomic_DNA"/>
</dbReference>
<sequence length="217" mass="24028">MNNTPPSSLRTGRHMMIGTIIIFMAKTIILPTGFITAVFLARKLGPSSYGLFALVSRLVSWIEMTGASFFNHTTIKFVGEETNWRSIAVKVMHLYISMGLGIGILLWLLSYPIALMFNEPIIADYLTLFAMEIPIHCLAAANLNILAGRGMFKEIAQITTVRLLARLILIILFVEMGLSVKGAIIGSIGASISGLVLSWYYARTPLFYKSVFSVRNF</sequence>
<keyword evidence="4 6" id="KW-1133">Transmembrane helix</keyword>
<keyword evidence="3 6" id="KW-0812">Transmembrane</keyword>
<organism evidence="7 8">
    <name type="scientific">Candidatus Magnetoglobus multicellularis str. Araruama</name>
    <dbReference type="NCBI Taxonomy" id="890399"/>
    <lineage>
        <taxon>Bacteria</taxon>
        <taxon>Pseudomonadati</taxon>
        <taxon>Thermodesulfobacteriota</taxon>
        <taxon>Desulfobacteria</taxon>
        <taxon>Desulfobacterales</taxon>
        <taxon>Desulfobacteraceae</taxon>
        <taxon>Candidatus Magnetoglobus</taxon>
    </lineage>
</organism>
<evidence type="ECO:0000256" key="1">
    <source>
        <dbReference type="ARBA" id="ARBA00004651"/>
    </source>
</evidence>
<dbReference type="Pfam" id="PF13440">
    <property type="entry name" value="Polysacc_synt_3"/>
    <property type="match status" value="1"/>
</dbReference>
<feature type="transmembrane region" description="Helical" evidence="6">
    <location>
        <begin position="47"/>
        <end position="70"/>
    </location>
</feature>
<feature type="transmembrane region" description="Helical" evidence="6">
    <location>
        <begin position="20"/>
        <end position="41"/>
    </location>
</feature>
<evidence type="ECO:0000256" key="6">
    <source>
        <dbReference type="SAM" id="Phobius"/>
    </source>
</evidence>
<proteinExistence type="predicted"/>
<evidence type="ECO:0008006" key="9">
    <source>
        <dbReference type="Google" id="ProtNLM"/>
    </source>
</evidence>
<dbReference type="InterPro" id="IPR050833">
    <property type="entry name" value="Poly_Biosynth_Transport"/>
</dbReference>